<keyword evidence="3" id="KW-1185">Reference proteome</keyword>
<dbReference type="RefSeq" id="WP_168135817.1">
    <property type="nucleotide sequence ID" value="NZ_JAAVJH010000015.1"/>
</dbReference>
<sequence>MRAVITKVLAGSALAAAALAVSACGSKTETTENTMITDMNATEGMDTMTDNMTAVDSSMNGGMMANDTGAMTGNDMMMSNTMGNAM</sequence>
<evidence type="ECO:0000256" key="1">
    <source>
        <dbReference type="SAM" id="SignalP"/>
    </source>
</evidence>
<accession>A0ABX1CTG7</accession>
<reference evidence="2 3" key="1">
    <citation type="submission" date="2020-03" db="EMBL/GenBank/DDBJ databases">
        <authorList>
            <person name="Wang L."/>
            <person name="He N."/>
            <person name="Li Y."/>
            <person name="Fang Y."/>
            <person name="Zhang F."/>
        </authorList>
    </citation>
    <scope>NUCLEOTIDE SEQUENCE [LARGE SCALE GENOMIC DNA]</scope>
    <source>
        <strain evidence="2 3">36D10-4-7</strain>
    </source>
</reference>
<keyword evidence="1" id="KW-0732">Signal</keyword>
<comment type="caution">
    <text evidence="2">The sequence shown here is derived from an EMBL/GenBank/DDBJ whole genome shotgun (WGS) entry which is preliminary data.</text>
</comment>
<evidence type="ECO:0000313" key="2">
    <source>
        <dbReference type="EMBL" id="NJR80258.1"/>
    </source>
</evidence>
<dbReference type="PROSITE" id="PS51257">
    <property type="entry name" value="PROKAR_LIPOPROTEIN"/>
    <property type="match status" value="1"/>
</dbReference>
<proteinExistence type="predicted"/>
<dbReference type="EMBL" id="JAAVJH010000015">
    <property type="protein sequence ID" value="NJR80258.1"/>
    <property type="molecule type" value="Genomic_DNA"/>
</dbReference>
<organism evidence="2 3">
    <name type="scientific">Sphingomonas corticis</name>
    <dbReference type="NCBI Taxonomy" id="2722791"/>
    <lineage>
        <taxon>Bacteria</taxon>
        <taxon>Pseudomonadati</taxon>
        <taxon>Pseudomonadota</taxon>
        <taxon>Alphaproteobacteria</taxon>
        <taxon>Sphingomonadales</taxon>
        <taxon>Sphingomonadaceae</taxon>
        <taxon>Sphingomonas</taxon>
    </lineage>
</organism>
<dbReference type="Proteomes" id="UP000732399">
    <property type="component" value="Unassembled WGS sequence"/>
</dbReference>
<protein>
    <recommendedName>
        <fullName evidence="4">Lipoprotein</fullName>
    </recommendedName>
</protein>
<name>A0ABX1CTG7_9SPHN</name>
<evidence type="ECO:0008006" key="4">
    <source>
        <dbReference type="Google" id="ProtNLM"/>
    </source>
</evidence>
<evidence type="ECO:0000313" key="3">
    <source>
        <dbReference type="Proteomes" id="UP000732399"/>
    </source>
</evidence>
<feature type="signal peptide" evidence="1">
    <location>
        <begin position="1"/>
        <end position="23"/>
    </location>
</feature>
<gene>
    <name evidence="2" type="ORF">HBH26_16880</name>
</gene>
<feature type="chain" id="PRO_5045224709" description="Lipoprotein" evidence="1">
    <location>
        <begin position="24"/>
        <end position="86"/>
    </location>
</feature>